<comment type="catalytic activity">
    <reaction evidence="1 17">
        <text>L-histidyl-[protein] + phosphoenolpyruvate = N(pros)-phospho-L-histidyl-[protein] + pyruvate</text>
        <dbReference type="Rhea" id="RHEA:23880"/>
        <dbReference type="Rhea" id="RHEA-COMP:9745"/>
        <dbReference type="Rhea" id="RHEA-COMP:9746"/>
        <dbReference type="ChEBI" id="CHEBI:15361"/>
        <dbReference type="ChEBI" id="CHEBI:29979"/>
        <dbReference type="ChEBI" id="CHEBI:58702"/>
        <dbReference type="ChEBI" id="CHEBI:64837"/>
        <dbReference type="EC" id="2.7.3.9"/>
    </reaction>
</comment>
<reference evidence="24 25" key="1">
    <citation type="journal article" date="2015" name="Genome Announc.">
        <title>Virulence Factor Genes Detected in the Complete Genome Sequence of Corynebacterium uterequi DSM 45634, Isolated from the Uterus of a Maiden Mare.</title>
        <authorList>
            <person name="Ruckert C."/>
            <person name="Kriete M."/>
            <person name="Jaenicke S."/>
            <person name="Winkler A."/>
            <person name="Tauch A."/>
        </authorList>
    </citation>
    <scope>NUCLEOTIDE SEQUENCE [LARGE SCALE GENOMIC DNA]</scope>
    <source>
        <strain evidence="24 25">DSM 45634</strain>
    </source>
</reference>
<dbReference type="GO" id="GO:0005737">
    <property type="term" value="C:cytoplasm"/>
    <property type="evidence" value="ECO:0007669"/>
    <property type="project" value="UniProtKB-SubCell"/>
</dbReference>
<dbReference type="KEGG" id="cut:CUTER_03310"/>
<feature type="active site" description="Proton donor" evidence="18">
    <location>
        <position position="487"/>
    </location>
</feature>
<evidence type="ECO:0000313" key="25">
    <source>
        <dbReference type="Proteomes" id="UP000035548"/>
    </source>
</evidence>
<dbReference type="GO" id="GO:0008965">
    <property type="term" value="F:phosphoenolpyruvate-protein phosphotransferase activity"/>
    <property type="evidence" value="ECO:0007669"/>
    <property type="project" value="UniProtKB-EC"/>
</dbReference>
<feature type="active site" description="Tele-phosphohistidine intermediate" evidence="18">
    <location>
        <position position="187"/>
    </location>
</feature>
<evidence type="ECO:0000256" key="16">
    <source>
        <dbReference type="ARBA" id="ARBA00033235"/>
    </source>
</evidence>
<dbReference type="Pfam" id="PF02896">
    <property type="entry name" value="PEP-utilizers_C"/>
    <property type="match status" value="1"/>
</dbReference>
<evidence type="ECO:0000259" key="23">
    <source>
        <dbReference type="Pfam" id="PF05524"/>
    </source>
</evidence>
<comment type="function">
    <text evidence="3 17">General (non sugar-specific) component of the phosphoenolpyruvate-dependent sugar phosphotransferase system (sugar PTS). This major carbohydrate active-transport system catalyzes the phosphorylation of incoming sugar substrates concomitantly with their translocation across the cell membrane. Enzyme I transfers the phosphoryl group from phosphoenolpyruvate (PEP) to the phosphoryl carrier protein (HPr).</text>
</comment>
<evidence type="ECO:0000256" key="14">
    <source>
        <dbReference type="ARBA" id="ARBA00022777"/>
    </source>
</evidence>
<evidence type="ECO:0000256" key="11">
    <source>
        <dbReference type="ARBA" id="ARBA00022679"/>
    </source>
</evidence>
<dbReference type="Proteomes" id="UP000035548">
    <property type="component" value="Chromosome"/>
</dbReference>
<evidence type="ECO:0000259" key="21">
    <source>
        <dbReference type="Pfam" id="PF00391"/>
    </source>
</evidence>
<keyword evidence="10 17" id="KW-0762">Sugar transport</keyword>
<dbReference type="OrthoDB" id="9765468at2"/>
<feature type="domain" description="PEP-utilising enzyme mobile" evidence="21">
    <location>
        <begin position="151"/>
        <end position="222"/>
    </location>
</feature>
<feature type="domain" description="Phosphotransferase system enzyme I N-terminal" evidence="23">
    <location>
        <begin position="9"/>
        <end position="124"/>
    </location>
</feature>
<dbReference type="EMBL" id="CP011546">
    <property type="protein sequence ID" value="AKK10670.1"/>
    <property type="molecule type" value="Genomic_DNA"/>
</dbReference>
<dbReference type="InterPro" id="IPR008731">
    <property type="entry name" value="PTS_EIN"/>
</dbReference>
<evidence type="ECO:0000256" key="10">
    <source>
        <dbReference type="ARBA" id="ARBA00022597"/>
    </source>
</evidence>
<evidence type="ECO:0000256" key="4">
    <source>
        <dbReference type="ARBA" id="ARBA00004496"/>
    </source>
</evidence>
<dbReference type="InterPro" id="IPR050499">
    <property type="entry name" value="PEP-utilizing_PTS_enzyme"/>
</dbReference>
<dbReference type="InterPro" id="IPR036637">
    <property type="entry name" value="Phosphohistidine_dom_sf"/>
</dbReference>
<comment type="similarity">
    <text evidence="5 17">Belongs to the PEP-utilizing enzyme family.</text>
</comment>
<keyword evidence="11 17" id="KW-0808">Transferase</keyword>
<keyword evidence="12 17" id="KW-0598">Phosphotransferase system</keyword>
<comment type="subcellular location">
    <subcellularLocation>
        <location evidence="4 17">Cytoplasm</location>
    </subcellularLocation>
</comment>
<dbReference type="SUPFAM" id="SSF52009">
    <property type="entry name" value="Phosphohistidine domain"/>
    <property type="match status" value="1"/>
</dbReference>
<reference evidence="25" key="2">
    <citation type="submission" date="2015-05" db="EMBL/GenBank/DDBJ databases">
        <title>Complete genome sequence of Corynebacterium uterequi DSM 45634, isolated from the uterus of a maiden mare.</title>
        <authorList>
            <person name="Ruckert C."/>
            <person name="Albersmeier A."/>
            <person name="Winkler A."/>
            <person name="Tauch A."/>
        </authorList>
    </citation>
    <scope>NUCLEOTIDE SEQUENCE [LARGE SCALE GENOMIC DNA]</scope>
    <source>
        <strain evidence="25">DSM 45634</strain>
    </source>
</reference>
<evidence type="ECO:0000256" key="12">
    <source>
        <dbReference type="ARBA" id="ARBA00022683"/>
    </source>
</evidence>
<dbReference type="InterPro" id="IPR006318">
    <property type="entry name" value="PTS_EI-like"/>
</dbReference>
<feature type="binding site" evidence="19">
    <location>
        <position position="289"/>
    </location>
    <ligand>
        <name>phosphoenolpyruvate</name>
        <dbReference type="ChEBI" id="CHEBI:58702"/>
    </ligand>
</feature>
<evidence type="ECO:0000256" key="13">
    <source>
        <dbReference type="ARBA" id="ARBA00022723"/>
    </source>
</evidence>
<dbReference type="PANTHER" id="PTHR46244:SF3">
    <property type="entry name" value="PHOSPHOENOLPYRUVATE-PROTEIN PHOSPHOTRANSFERASE"/>
    <property type="match status" value="1"/>
</dbReference>
<dbReference type="NCBIfam" id="TIGR01417">
    <property type="entry name" value="PTS_I_fam"/>
    <property type="match status" value="1"/>
</dbReference>
<dbReference type="SUPFAM" id="SSF51621">
    <property type="entry name" value="Phosphoenolpyruvate/pyruvate domain"/>
    <property type="match status" value="1"/>
</dbReference>
<dbReference type="Gene3D" id="3.50.30.10">
    <property type="entry name" value="Phosphohistidine domain"/>
    <property type="match status" value="1"/>
</dbReference>
<evidence type="ECO:0000256" key="7">
    <source>
        <dbReference type="ARBA" id="ARBA00016544"/>
    </source>
</evidence>
<dbReference type="InterPro" id="IPR024692">
    <property type="entry name" value="PTS_EI"/>
</dbReference>
<feature type="binding site" evidence="20">
    <location>
        <position position="440"/>
    </location>
    <ligand>
        <name>Mg(2+)</name>
        <dbReference type="ChEBI" id="CHEBI:18420"/>
    </ligand>
</feature>
<dbReference type="GO" id="GO:0046872">
    <property type="term" value="F:metal ion binding"/>
    <property type="evidence" value="ECO:0007669"/>
    <property type="project" value="UniProtKB-KW"/>
</dbReference>
<evidence type="ECO:0000256" key="2">
    <source>
        <dbReference type="ARBA" id="ARBA00001946"/>
    </source>
</evidence>
<evidence type="ECO:0000256" key="15">
    <source>
        <dbReference type="ARBA" id="ARBA00022842"/>
    </source>
</evidence>
<dbReference type="AlphaFoldDB" id="A0A0G3HDA7"/>
<keyword evidence="15 17" id="KW-0460">Magnesium</keyword>
<keyword evidence="13 17" id="KW-0479">Metal-binding</keyword>
<evidence type="ECO:0000256" key="19">
    <source>
        <dbReference type="PIRSR" id="PIRSR000732-2"/>
    </source>
</evidence>
<evidence type="ECO:0000256" key="18">
    <source>
        <dbReference type="PIRSR" id="PIRSR000732-1"/>
    </source>
</evidence>
<organism evidence="24 25">
    <name type="scientific">Corynebacterium uterequi</name>
    <dbReference type="NCBI Taxonomy" id="1072256"/>
    <lineage>
        <taxon>Bacteria</taxon>
        <taxon>Bacillati</taxon>
        <taxon>Actinomycetota</taxon>
        <taxon>Actinomycetes</taxon>
        <taxon>Mycobacteriales</taxon>
        <taxon>Corynebacteriaceae</taxon>
        <taxon>Corynebacterium</taxon>
    </lineage>
</organism>
<evidence type="ECO:0000256" key="6">
    <source>
        <dbReference type="ARBA" id="ARBA00012232"/>
    </source>
</evidence>
<dbReference type="InterPro" id="IPR036618">
    <property type="entry name" value="PtsI_HPr-bd_sf"/>
</dbReference>
<evidence type="ECO:0000256" key="5">
    <source>
        <dbReference type="ARBA" id="ARBA00007837"/>
    </source>
</evidence>
<evidence type="ECO:0000256" key="9">
    <source>
        <dbReference type="ARBA" id="ARBA00022490"/>
    </source>
</evidence>
<dbReference type="EC" id="2.7.3.9" evidence="6 17"/>
<protein>
    <recommendedName>
        <fullName evidence="7 17">Phosphoenolpyruvate-protein phosphotransferase</fullName>
        <ecNumber evidence="6 17">2.7.3.9</ecNumber>
    </recommendedName>
    <alternativeName>
        <fullName evidence="16 17">Phosphotransferase system, enzyme I</fullName>
    </alternativeName>
</protein>
<gene>
    <name evidence="24" type="primary">ptsP</name>
    <name evidence="24" type="ORF">CUTER_03310</name>
</gene>
<feature type="binding site" evidence="20">
    <location>
        <position position="416"/>
    </location>
    <ligand>
        <name>Mg(2+)</name>
        <dbReference type="ChEBI" id="CHEBI:18420"/>
    </ligand>
</feature>
<comment type="cofactor">
    <cofactor evidence="2 17 20">
        <name>Mg(2+)</name>
        <dbReference type="ChEBI" id="CHEBI:18420"/>
    </cofactor>
</comment>
<evidence type="ECO:0000259" key="22">
    <source>
        <dbReference type="Pfam" id="PF02896"/>
    </source>
</evidence>
<dbReference type="PANTHER" id="PTHR46244">
    <property type="entry name" value="PHOSPHOENOLPYRUVATE-PROTEIN PHOSPHOTRANSFERASE"/>
    <property type="match status" value="1"/>
</dbReference>
<accession>A0A0G3HDA7</accession>
<dbReference type="Pfam" id="PF05524">
    <property type="entry name" value="PEP-utilisers_N"/>
    <property type="match status" value="1"/>
</dbReference>
<dbReference type="InterPro" id="IPR040442">
    <property type="entry name" value="Pyrv_kinase-like_dom_sf"/>
</dbReference>
<proteinExistence type="inferred from homology"/>
<name>A0A0G3HDA7_9CORY</name>
<dbReference type="STRING" id="1072256.CUTER_03310"/>
<dbReference type="PATRIC" id="fig|1072256.5.peg.657"/>
<dbReference type="SUPFAM" id="SSF47831">
    <property type="entry name" value="Enzyme I of the PEP:sugar phosphotransferase system HPr-binding (sub)domain"/>
    <property type="match status" value="1"/>
</dbReference>
<dbReference type="PRINTS" id="PR01736">
    <property type="entry name" value="PHPHTRNFRASE"/>
</dbReference>
<keyword evidence="24" id="KW-0670">Pyruvate</keyword>
<evidence type="ECO:0000256" key="20">
    <source>
        <dbReference type="PIRSR" id="PIRSR000732-3"/>
    </source>
</evidence>
<feature type="binding site" evidence="19">
    <location>
        <position position="450"/>
    </location>
    <ligand>
        <name>phosphoenolpyruvate</name>
        <dbReference type="ChEBI" id="CHEBI:58702"/>
    </ligand>
</feature>
<dbReference type="Gene3D" id="1.10.274.10">
    <property type="entry name" value="PtsI, HPr-binding domain"/>
    <property type="match status" value="1"/>
</dbReference>
<evidence type="ECO:0000256" key="17">
    <source>
        <dbReference type="PIRNR" id="PIRNR000732"/>
    </source>
</evidence>
<dbReference type="PIRSF" id="PIRSF000732">
    <property type="entry name" value="PTS_enzyme_I"/>
    <property type="match status" value="1"/>
</dbReference>
<keyword evidence="8 17" id="KW-0813">Transport</keyword>
<keyword evidence="9 17" id="KW-0963">Cytoplasm</keyword>
<evidence type="ECO:0000256" key="1">
    <source>
        <dbReference type="ARBA" id="ARBA00000683"/>
    </source>
</evidence>
<evidence type="ECO:0000256" key="8">
    <source>
        <dbReference type="ARBA" id="ARBA00022448"/>
    </source>
</evidence>
<keyword evidence="14 17" id="KW-0418">Kinase</keyword>
<dbReference type="Gene3D" id="3.20.20.60">
    <property type="entry name" value="Phosphoenolpyruvate-binding domains"/>
    <property type="match status" value="1"/>
</dbReference>
<dbReference type="GO" id="GO:0009401">
    <property type="term" value="P:phosphoenolpyruvate-dependent sugar phosphotransferase system"/>
    <property type="evidence" value="ECO:0007669"/>
    <property type="project" value="UniProtKB-KW"/>
</dbReference>
<evidence type="ECO:0000313" key="24">
    <source>
        <dbReference type="EMBL" id="AKK10670.1"/>
    </source>
</evidence>
<sequence length="562" mass="57344">MTTRKELAGIGVSAGAAVAPVVVLQPAPGVDAKEPASVDPAADIERVRQAMAAVADDLRARAAVASDTGRKVLEATAQLATDKGLVKAVLKKLKAGSGVTAAVHDATEGYATLMASLGGYMAERVTDLYDIRDRTIAQLRGLPMPGVPALSEPAIVVAHDLAPADTAGLNPATVVGIITAAGGVTSHTAILAAQYGIPAVVKVDGALELATGTPVALDGGSGRVVANPTDADIEEIVSRQHRRDELVARASGSGATADGTPIKLLINIGNADDAEQAAATDAQGTGLFRTEFVFLNRATAPTVAEQTEVYTRVLAAFGSQRVVVRTLDAGADKPLAFATQEHEDNPALGIRGIRLTTSKPELLASQLDALAAAYEATGRAADLRIMAPMIATVEEARAFAEQVRSRNLPCVGVMIEVPGAAVRARHLLREVDFASIGTNDLSQYTMAADRMQGELAVLLDVWQPALLELIKATCDGGRSADAPIGVCGEAGGDPLLALVLVGLGVSSLSMAAGKLPAVRAALSLHDLPACQAMAEAALAADTAAGAREAVLALADPALVAAL</sequence>
<dbReference type="GO" id="GO:0016301">
    <property type="term" value="F:kinase activity"/>
    <property type="evidence" value="ECO:0007669"/>
    <property type="project" value="UniProtKB-KW"/>
</dbReference>
<dbReference type="InterPro" id="IPR015813">
    <property type="entry name" value="Pyrv/PenolPyrv_kinase-like_dom"/>
</dbReference>
<dbReference type="RefSeq" id="WP_047259216.1">
    <property type="nucleotide sequence ID" value="NZ_CP011546.1"/>
</dbReference>
<evidence type="ECO:0000256" key="3">
    <source>
        <dbReference type="ARBA" id="ARBA00002728"/>
    </source>
</evidence>
<dbReference type="InterPro" id="IPR000121">
    <property type="entry name" value="PEP_util_C"/>
</dbReference>
<keyword evidence="25" id="KW-1185">Reference proteome</keyword>
<dbReference type="InterPro" id="IPR008279">
    <property type="entry name" value="PEP-util_enz_mobile_dom"/>
</dbReference>
<feature type="domain" description="PEP-utilising enzyme C-terminal" evidence="22">
    <location>
        <begin position="255"/>
        <end position="523"/>
    </location>
</feature>
<feature type="binding site" evidence="19">
    <location>
        <position position="325"/>
    </location>
    <ligand>
        <name>phosphoenolpyruvate</name>
        <dbReference type="ChEBI" id="CHEBI:58702"/>
    </ligand>
</feature>
<feature type="binding site" evidence="19">
    <location>
        <begin position="439"/>
        <end position="440"/>
    </location>
    <ligand>
        <name>phosphoenolpyruvate</name>
        <dbReference type="ChEBI" id="CHEBI:58702"/>
    </ligand>
</feature>
<dbReference type="Pfam" id="PF00391">
    <property type="entry name" value="PEP-utilizers"/>
    <property type="match status" value="1"/>
</dbReference>